<name>A0A941F8N7_9BACT</name>
<protein>
    <recommendedName>
        <fullName evidence="6">Pectate lyase</fullName>
    </recommendedName>
</protein>
<dbReference type="InterPro" id="IPR012334">
    <property type="entry name" value="Pectin_lyas_fold"/>
</dbReference>
<organism evidence="4 5">
    <name type="scientific">Carboxylicivirga sediminis</name>
    <dbReference type="NCBI Taxonomy" id="2006564"/>
    <lineage>
        <taxon>Bacteria</taxon>
        <taxon>Pseudomonadati</taxon>
        <taxon>Bacteroidota</taxon>
        <taxon>Bacteroidia</taxon>
        <taxon>Marinilabiliales</taxon>
        <taxon>Marinilabiliaceae</taxon>
        <taxon>Carboxylicivirga</taxon>
    </lineage>
</organism>
<keyword evidence="2" id="KW-0325">Glycoprotein</keyword>
<evidence type="ECO:0000313" key="5">
    <source>
        <dbReference type="Proteomes" id="UP000679220"/>
    </source>
</evidence>
<keyword evidence="3" id="KW-0732">Signal</keyword>
<dbReference type="Proteomes" id="UP000679220">
    <property type="component" value="Unassembled WGS sequence"/>
</dbReference>
<evidence type="ECO:0000256" key="1">
    <source>
        <dbReference type="ARBA" id="ARBA00022723"/>
    </source>
</evidence>
<evidence type="ECO:0000313" key="4">
    <source>
        <dbReference type="EMBL" id="MBR8537499.1"/>
    </source>
</evidence>
<dbReference type="SUPFAM" id="SSF51126">
    <property type="entry name" value="Pectin lyase-like"/>
    <property type="match status" value="1"/>
</dbReference>
<keyword evidence="1" id="KW-0479">Metal-binding</keyword>
<proteinExistence type="predicted"/>
<keyword evidence="5" id="KW-1185">Reference proteome</keyword>
<dbReference type="Gene3D" id="2.160.20.10">
    <property type="entry name" value="Single-stranded right-handed beta-helix, Pectin lyase-like"/>
    <property type="match status" value="1"/>
</dbReference>
<feature type="chain" id="PRO_5037175437" description="Pectate lyase" evidence="3">
    <location>
        <begin position="21"/>
        <end position="422"/>
    </location>
</feature>
<dbReference type="InterPro" id="IPR011050">
    <property type="entry name" value="Pectin_lyase_fold/virulence"/>
</dbReference>
<accession>A0A941F8N7</accession>
<sequence length="422" mass="47362">MKLRLFILLLIFLTYTTAGMSQNAFPGAEGFGSDTRHAYQTEVRPKILTVTTLKDGGIGSLRWAVNQNYPRIIIFEVSGVIKLYRDLYIRNPYIFIAGQSAPQPGVTISNATLFVHTHDVLIQNIKLRYGVNSRKQDCLTIASVRDSSYNVIVDHCSISWGMDENIGIAATQYGITISNCIISEAIDTKGGNAYGLLAYDNGELSVLKNLFVHNADRNPLVKGESLKTLVYNNVIYNSDTHCIYFGHRENGNSLFQIVALNNYYVPGIKNRNSNIITFSERISENAVAYLSGNQVKGKNKPQWQRGITYNQAGEQIIATSPMFHYPHMDLIPTDSLLNRVLAHCGAFPQNRDAIDERIIKDVTQMTGKWIFHEDEVGGYIEQAACHKLIIPDNPHDDDNNNGFTNIEDWLNSLIYTNNQTTK</sequence>
<reference evidence="4" key="2">
    <citation type="submission" date="2021-04" db="EMBL/GenBank/DDBJ databases">
        <authorList>
            <person name="Zhang T."/>
            <person name="Zhang Y."/>
            <person name="Lu D."/>
            <person name="Zuo D."/>
            <person name="Du Z."/>
        </authorList>
    </citation>
    <scope>NUCLEOTIDE SEQUENCE</scope>
    <source>
        <strain evidence="4">JR1</strain>
    </source>
</reference>
<feature type="signal peptide" evidence="3">
    <location>
        <begin position="1"/>
        <end position="20"/>
    </location>
</feature>
<evidence type="ECO:0000256" key="3">
    <source>
        <dbReference type="SAM" id="SignalP"/>
    </source>
</evidence>
<dbReference type="InterPro" id="IPR052063">
    <property type="entry name" value="Polysaccharide_Lyase_1"/>
</dbReference>
<dbReference type="RefSeq" id="WP_212192524.1">
    <property type="nucleotide sequence ID" value="NZ_JAGTAR010000033.1"/>
</dbReference>
<dbReference type="AlphaFoldDB" id="A0A941F8N7"/>
<dbReference type="EMBL" id="JAGTAR010000033">
    <property type="protein sequence ID" value="MBR8537499.1"/>
    <property type="molecule type" value="Genomic_DNA"/>
</dbReference>
<dbReference type="PANTHER" id="PTHR42970:SF1">
    <property type="entry name" value="PECTATE LYASE C-RELATED"/>
    <property type="match status" value="1"/>
</dbReference>
<dbReference type="PANTHER" id="PTHR42970">
    <property type="entry name" value="PECTATE LYASE C-RELATED"/>
    <property type="match status" value="1"/>
</dbReference>
<dbReference type="GO" id="GO:0046872">
    <property type="term" value="F:metal ion binding"/>
    <property type="evidence" value="ECO:0007669"/>
    <property type="project" value="UniProtKB-KW"/>
</dbReference>
<reference evidence="4" key="1">
    <citation type="journal article" date="2018" name="Int. J. Syst. Evol. Microbiol.">
        <title>Carboxylicivirga sediminis sp. nov., isolated from coastal sediment.</title>
        <authorList>
            <person name="Wang F.Q."/>
            <person name="Ren L.H."/>
            <person name="Zou R.J."/>
            <person name="Sun Y.Z."/>
            <person name="Liu X.J."/>
            <person name="Jiang F."/>
            <person name="Liu L.J."/>
        </authorList>
    </citation>
    <scope>NUCLEOTIDE SEQUENCE</scope>
    <source>
        <strain evidence="4">JR1</strain>
    </source>
</reference>
<evidence type="ECO:0008006" key="6">
    <source>
        <dbReference type="Google" id="ProtNLM"/>
    </source>
</evidence>
<comment type="caution">
    <text evidence="4">The sequence shown here is derived from an EMBL/GenBank/DDBJ whole genome shotgun (WGS) entry which is preliminary data.</text>
</comment>
<evidence type="ECO:0000256" key="2">
    <source>
        <dbReference type="ARBA" id="ARBA00023180"/>
    </source>
</evidence>
<gene>
    <name evidence="4" type="ORF">KDU71_18160</name>
</gene>